<sequence>MSFIFKLESNAFQVLRKQGVNEMVRYDTIRLACERAVPDVSALETWLNVLFNLLGIFLCAPDQVVGCSPHQSHVIVLFLLLDVNKPFDGVGNLFAATPHTHHHHQSPPFTISDDHRLNSIQPKTTTTTTSNQTHTSIG</sequence>
<organism evidence="1 2">
    <name type="scientific">Tagetes erecta</name>
    <name type="common">African marigold</name>
    <dbReference type="NCBI Taxonomy" id="13708"/>
    <lineage>
        <taxon>Eukaryota</taxon>
        <taxon>Viridiplantae</taxon>
        <taxon>Streptophyta</taxon>
        <taxon>Embryophyta</taxon>
        <taxon>Tracheophyta</taxon>
        <taxon>Spermatophyta</taxon>
        <taxon>Magnoliopsida</taxon>
        <taxon>eudicotyledons</taxon>
        <taxon>Gunneridae</taxon>
        <taxon>Pentapetalae</taxon>
        <taxon>asterids</taxon>
        <taxon>campanulids</taxon>
        <taxon>Asterales</taxon>
        <taxon>Asteraceae</taxon>
        <taxon>Asteroideae</taxon>
        <taxon>Heliantheae alliance</taxon>
        <taxon>Tageteae</taxon>
        <taxon>Tagetes</taxon>
    </lineage>
</organism>
<comment type="caution">
    <text evidence="1">The sequence shown here is derived from an EMBL/GenBank/DDBJ whole genome shotgun (WGS) entry which is preliminary data.</text>
</comment>
<reference evidence="1" key="1">
    <citation type="journal article" date="2023" name="bioRxiv">
        <title>Improved chromosome-level genome assembly for marigold (Tagetes erecta).</title>
        <authorList>
            <person name="Jiang F."/>
            <person name="Yuan L."/>
            <person name="Wang S."/>
            <person name="Wang H."/>
            <person name="Xu D."/>
            <person name="Wang A."/>
            <person name="Fan W."/>
        </authorList>
    </citation>
    <scope>NUCLEOTIDE SEQUENCE</scope>
    <source>
        <strain evidence="1">WSJ</strain>
        <tissue evidence="1">Leaf</tissue>
    </source>
</reference>
<proteinExistence type="predicted"/>
<evidence type="ECO:0000313" key="2">
    <source>
        <dbReference type="Proteomes" id="UP001229421"/>
    </source>
</evidence>
<dbReference type="EMBL" id="JAUHHV010000006">
    <property type="protein sequence ID" value="KAK1422178.1"/>
    <property type="molecule type" value="Genomic_DNA"/>
</dbReference>
<dbReference type="Proteomes" id="UP001229421">
    <property type="component" value="Unassembled WGS sequence"/>
</dbReference>
<accession>A0AAD8NUW2</accession>
<dbReference type="AlphaFoldDB" id="A0AAD8NUW2"/>
<gene>
    <name evidence="1" type="ORF">QVD17_25121</name>
</gene>
<name>A0AAD8NUW2_TARER</name>
<evidence type="ECO:0000313" key="1">
    <source>
        <dbReference type="EMBL" id="KAK1422178.1"/>
    </source>
</evidence>
<keyword evidence="2" id="KW-1185">Reference proteome</keyword>
<protein>
    <submittedName>
        <fullName evidence="1">Uncharacterized protein</fullName>
    </submittedName>
</protein>